<dbReference type="EMBL" id="OY660867">
    <property type="protein sequence ID" value="CAJ1054400.1"/>
    <property type="molecule type" value="Genomic_DNA"/>
</dbReference>
<feature type="compositionally biased region" description="Polar residues" evidence="1">
    <location>
        <begin position="20"/>
        <end position="31"/>
    </location>
</feature>
<evidence type="ECO:0000313" key="2">
    <source>
        <dbReference type="EMBL" id="CAJ1054400.1"/>
    </source>
</evidence>
<feature type="region of interest" description="Disordered" evidence="1">
    <location>
        <begin position="1"/>
        <end position="54"/>
    </location>
</feature>
<gene>
    <name evidence="2" type="ORF">XNOV1_A042446</name>
</gene>
<feature type="compositionally biased region" description="Basic and acidic residues" evidence="1">
    <location>
        <begin position="35"/>
        <end position="51"/>
    </location>
</feature>
<keyword evidence="3" id="KW-1185">Reference proteome</keyword>
<proteinExistence type="predicted"/>
<dbReference type="AlphaFoldDB" id="A0AAV1F0D0"/>
<name>A0AAV1F0D0_XYRNO</name>
<reference evidence="2" key="1">
    <citation type="submission" date="2023-08" db="EMBL/GenBank/DDBJ databases">
        <authorList>
            <person name="Alioto T."/>
            <person name="Alioto T."/>
            <person name="Gomez Garrido J."/>
        </authorList>
    </citation>
    <scope>NUCLEOTIDE SEQUENCE</scope>
</reference>
<organism evidence="2 3">
    <name type="scientific">Xyrichtys novacula</name>
    <name type="common">Pearly razorfish</name>
    <name type="synonym">Hemipteronotus novacula</name>
    <dbReference type="NCBI Taxonomy" id="13765"/>
    <lineage>
        <taxon>Eukaryota</taxon>
        <taxon>Metazoa</taxon>
        <taxon>Chordata</taxon>
        <taxon>Craniata</taxon>
        <taxon>Vertebrata</taxon>
        <taxon>Euteleostomi</taxon>
        <taxon>Actinopterygii</taxon>
        <taxon>Neopterygii</taxon>
        <taxon>Teleostei</taxon>
        <taxon>Neoteleostei</taxon>
        <taxon>Acanthomorphata</taxon>
        <taxon>Eupercaria</taxon>
        <taxon>Labriformes</taxon>
        <taxon>Labridae</taxon>
        <taxon>Xyrichtys</taxon>
    </lineage>
</organism>
<dbReference type="Proteomes" id="UP001178508">
    <property type="component" value="Chromosome 4"/>
</dbReference>
<evidence type="ECO:0000313" key="3">
    <source>
        <dbReference type="Proteomes" id="UP001178508"/>
    </source>
</evidence>
<sequence>MQHISHHHTTALLGRRVVHTDTTNSPQSLRSVVSARHESDFNEQSNQRDTRQTITKRRQCLSDGPNVTDLRAAVCEGQAWHAAEQRGPRADPQSRLGNWLDAPDTSPLCTAAALT</sequence>
<evidence type="ECO:0000256" key="1">
    <source>
        <dbReference type="SAM" id="MobiDB-lite"/>
    </source>
</evidence>
<accession>A0AAV1F0D0</accession>
<protein>
    <submittedName>
        <fullName evidence="2">Uncharacterized protein</fullName>
    </submittedName>
</protein>
<feature type="region of interest" description="Disordered" evidence="1">
    <location>
        <begin position="83"/>
        <end position="115"/>
    </location>
</feature>